<dbReference type="SMART" id="SM00028">
    <property type="entry name" value="TPR"/>
    <property type="match status" value="3"/>
</dbReference>
<evidence type="ECO:0000313" key="3">
    <source>
        <dbReference type="Proteomes" id="UP000185490"/>
    </source>
</evidence>
<gene>
    <name evidence="2" type="ORF">BW47_03095</name>
</gene>
<accession>A0ABN4V1S6</accession>
<name>A0ABN4V1S6_9BACT</name>
<evidence type="ECO:0008006" key="4">
    <source>
        <dbReference type="Google" id="ProtNLM"/>
    </source>
</evidence>
<sequence length="231" mass="26802">MRKLGVLFCLILSIFLLANVEDNFIEARKNQDVELIKVLISQLENTDNYLLFAESLMEYALWGAGEDEDKEALYEKALEYAKKAIEKEPENGRAYYVAGAIIGRLAQYKGIVKSLFMLGDFDKYTKKAIELTDDKFYKALSLLAMGMRYRDVPWPLCNYKKSEEYLLKALEILPNYPNIHLEMGKLYEKWGKKELAIKEYELVLKEPPHPLLLETDKQAKEEASELLEKLK</sequence>
<dbReference type="InterPro" id="IPR019734">
    <property type="entry name" value="TPR_rpt"/>
</dbReference>
<feature type="repeat" description="TPR" evidence="1">
    <location>
        <begin position="177"/>
        <end position="210"/>
    </location>
</feature>
<evidence type="ECO:0000256" key="1">
    <source>
        <dbReference type="PROSITE-ProRule" id="PRU00339"/>
    </source>
</evidence>
<dbReference type="InterPro" id="IPR011990">
    <property type="entry name" value="TPR-like_helical_dom_sf"/>
</dbReference>
<dbReference type="RefSeq" id="WP_012056808.1">
    <property type="nucleotide sequence ID" value="NZ_CP007389.1"/>
</dbReference>
<keyword evidence="1" id="KW-0802">TPR repeat</keyword>
<dbReference type="SUPFAM" id="SSF48452">
    <property type="entry name" value="TPR-like"/>
    <property type="match status" value="1"/>
</dbReference>
<dbReference type="Gene3D" id="1.25.40.10">
    <property type="entry name" value="Tetratricopeptide repeat domain"/>
    <property type="match status" value="1"/>
</dbReference>
<dbReference type="Proteomes" id="UP000185490">
    <property type="component" value="Chromosome"/>
</dbReference>
<dbReference type="EMBL" id="CP007389">
    <property type="protein sequence ID" value="APT73607.1"/>
    <property type="molecule type" value="Genomic_DNA"/>
</dbReference>
<dbReference type="Pfam" id="PF13181">
    <property type="entry name" value="TPR_8"/>
    <property type="match status" value="1"/>
</dbReference>
<organism evidence="2 3">
    <name type="scientific">Thermosipho melanesiensis</name>
    <dbReference type="NCBI Taxonomy" id="46541"/>
    <lineage>
        <taxon>Bacteria</taxon>
        <taxon>Thermotogati</taxon>
        <taxon>Thermotogota</taxon>
        <taxon>Thermotogae</taxon>
        <taxon>Thermotogales</taxon>
        <taxon>Fervidobacteriaceae</taxon>
        <taxon>Thermosipho</taxon>
    </lineage>
</organism>
<proteinExistence type="predicted"/>
<reference evidence="2 3" key="1">
    <citation type="submission" date="2014-02" db="EMBL/GenBank/DDBJ databases">
        <title>Diversity of Thermotogales isolates from hydrothermal vents.</title>
        <authorList>
            <person name="Haverkamp T.H.A."/>
            <person name="Lossouarn J."/>
            <person name="Geslin C."/>
            <person name="Nesbo C.L."/>
        </authorList>
    </citation>
    <scope>NUCLEOTIDE SEQUENCE [LARGE SCALE GENOMIC DNA]</scope>
    <source>
        <strain evidence="2 3">431</strain>
    </source>
</reference>
<dbReference type="PROSITE" id="PS50005">
    <property type="entry name" value="TPR"/>
    <property type="match status" value="1"/>
</dbReference>
<protein>
    <recommendedName>
        <fullName evidence="4">Tetratricopeptide repeat protein</fullName>
    </recommendedName>
</protein>
<keyword evidence="3" id="KW-1185">Reference proteome</keyword>
<evidence type="ECO:0000313" key="2">
    <source>
        <dbReference type="EMBL" id="APT73607.1"/>
    </source>
</evidence>